<dbReference type="PANTHER" id="PTHR10948">
    <property type="entry name" value="TRANSPOSASE"/>
    <property type="match status" value="1"/>
</dbReference>
<dbReference type="GO" id="GO:0032196">
    <property type="term" value="P:transposition"/>
    <property type="evidence" value="ECO:0007669"/>
    <property type="project" value="TreeGrafter"/>
</dbReference>
<proteinExistence type="predicted"/>
<sequence>MRTYNEVTLNERVEIQQRRASGDSLRAIGRSLGRAPSTISRECRRASASPDSYQAQA</sequence>
<gene>
    <name evidence="3" type="ORF">B1992_15610</name>
</gene>
<evidence type="ECO:0000256" key="1">
    <source>
        <dbReference type="SAM" id="MobiDB-lite"/>
    </source>
</evidence>
<name>A0A7V8GJN3_9GAMM</name>
<reference evidence="3 4" key="1">
    <citation type="submission" date="2017-10" db="EMBL/GenBank/DDBJ databases">
        <title>Whole genome sequencing of Pseudoxanthomonas broegbernensis DSM 12573(T).</title>
        <authorList>
            <person name="Kumar S."/>
            <person name="Bansal K."/>
            <person name="Kaur A."/>
            <person name="Patil P."/>
            <person name="Sharma S."/>
            <person name="Patil P.B."/>
        </authorList>
    </citation>
    <scope>NUCLEOTIDE SEQUENCE [LARGE SCALE GENOMIC DNA]</scope>
    <source>
        <strain evidence="3 4">DSM 12573</strain>
    </source>
</reference>
<dbReference type="InterPro" id="IPR051917">
    <property type="entry name" value="Transposase-Integrase"/>
</dbReference>
<evidence type="ECO:0000313" key="3">
    <source>
        <dbReference type="EMBL" id="KAF1681863.1"/>
    </source>
</evidence>
<dbReference type="InterPro" id="IPR025246">
    <property type="entry name" value="IS30-like_HTH"/>
</dbReference>
<evidence type="ECO:0000313" key="4">
    <source>
        <dbReference type="Proteomes" id="UP000462066"/>
    </source>
</evidence>
<dbReference type="RefSeq" id="WP_162312389.1">
    <property type="nucleotide sequence ID" value="NZ_MWIP01000140.1"/>
</dbReference>
<feature type="non-terminal residue" evidence="3">
    <location>
        <position position="57"/>
    </location>
</feature>
<dbReference type="Proteomes" id="UP000462066">
    <property type="component" value="Unassembled WGS sequence"/>
</dbReference>
<dbReference type="AlphaFoldDB" id="A0A7V8GJN3"/>
<keyword evidence="4" id="KW-1185">Reference proteome</keyword>
<feature type="region of interest" description="Disordered" evidence="1">
    <location>
        <begin position="35"/>
        <end position="57"/>
    </location>
</feature>
<dbReference type="Pfam" id="PF13936">
    <property type="entry name" value="HTH_38"/>
    <property type="match status" value="1"/>
</dbReference>
<dbReference type="GO" id="GO:0004803">
    <property type="term" value="F:transposase activity"/>
    <property type="evidence" value="ECO:0007669"/>
    <property type="project" value="TreeGrafter"/>
</dbReference>
<protein>
    <submittedName>
        <fullName evidence="3">IS30 family transposase</fullName>
    </submittedName>
</protein>
<dbReference type="EMBL" id="MWIP01000140">
    <property type="protein sequence ID" value="KAF1681863.1"/>
    <property type="molecule type" value="Genomic_DNA"/>
</dbReference>
<dbReference type="GO" id="GO:0005829">
    <property type="term" value="C:cytosol"/>
    <property type="evidence" value="ECO:0007669"/>
    <property type="project" value="TreeGrafter"/>
</dbReference>
<feature type="domain" description="Transposase IS30-like HTH" evidence="2">
    <location>
        <begin position="6"/>
        <end position="45"/>
    </location>
</feature>
<dbReference type="PANTHER" id="PTHR10948:SF23">
    <property type="entry name" value="TRANSPOSASE INSI FOR INSERTION SEQUENCE ELEMENT IS30A-RELATED"/>
    <property type="match status" value="1"/>
</dbReference>
<organism evidence="3 4">
    <name type="scientific">Pseudoxanthomonas broegbernensis</name>
    <dbReference type="NCBI Taxonomy" id="83619"/>
    <lineage>
        <taxon>Bacteria</taxon>
        <taxon>Pseudomonadati</taxon>
        <taxon>Pseudomonadota</taxon>
        <taxon>Gammaproteobacteria</taxon>
        <taxon>Lysobacterales</taxon>
        <taxon>Lysobacteraceae</taxon>
        <taxon>Pseudoxanthomonas</taxon>
    </lineage>
</organism>
<accession>A0A7V8GJN3</accession>
<comment type="caution">
    <text evidence="3">The sequence shown here is derived from an EMBL/GenBank/DDBJ whole genome shotgun (WGS) entry which is preliminary data.</text>
</comment>
<evidence type="ECO:0000259" key="2">
    <source>
        <dbReference type="Pfam" id="PF13936"/>
    </source>
</evidence>